<organism evidence="1">
    <name type="scientific">Compsopogon caeruleus</name>
    <dbReference type="NCBI Taxonomy" id="31354"/>
    <lineage>
        <taxon>Eukaryota</taxon>
        <taxon>Rhodophyta</taxon>
        <taxon>Compsopogonophyceae</taxon>
        <taxon>Compsopogonales</taxon>
        <taxon>Compsopogonaceae</taxon>
        <taxon>Compsopogon</taxon>
    </lineage>
</organism>
<evidence type="ECO:0000313" key="1">
    <source>
        <dbReference type="EMBL" id="CAD9235140.1"/>
    </source>
</evidence>
<accession>A0A7S1XEB0</accession>
<proteinExistence type="predicted"/>
<reference evidence="1" key="1">
    <citation type="submission" date="2021-01" db="EMBL/GenBank/DDBJ databases">
        <authorList>
            <person name="Corre E."/>
            <person name="Pelletier E."/>
            <person name="Niang G."/>
            <person name="Scheremetjew M."/>
            <person name="Finn R."/>
            <person name="Kale V."/>
            <person name="Holt S."/>
            <person name="Cochrane G."/>
            <person name="Meng A."/>
            <person name="Brown T."/>
            <person name="Cohen L."/>
        </authorList>
    </citation>
    <scope>NUCLEOTIDE SEQUENCE</scope>
    <source>
        <strain evidence="1">SAG 36.94</strain>
    </source>
</reference>
<dbReference type="AlphaFoldDB" id="A0A7S1XEB0"/>
<gene>
    <name evidence="1" type="ORF">CCAE0312_LOCUS7231</name>
</gene>
<dbReference type="EMBL" id="HBGH01012901">
    <property type="protein sequence ID" value="CAD9235140.1"/>
    <property type="molecule type" value="Transcribed_RNA"/>
</dbReference>
<sequence length="160" mass="18724">MNSFSLWCQKDKPVTLHLANQHETQEAIEFASQLQPRIQFLTSADFSNWNWSELLTFLGACEMFQREVQGWTGNQPCISNSEDDHDNIDGRQTDYALEPSRLRVHEGLQAVLLATRHFPQYHWISQLLLQRLSLQLSESLRRHPKHWNSYPALPKLLSRL</sequence>
<protein>
    <submittedName>
        <fullName evidence="1">Uncharacterized protein</fullName>
    </submittedName>
</protein>
<name>A0A7S1XEB0_9RHOD</name>